<dbReference type="KEGG" id="trl:A3L10_06820"/>
<reference evidence="1 2" key="1">
    <citation type="submission" date="2016-04" db="EMBL/GenBank/DDBJ databases">
        <title>Complete genome sequence of Thermococcus radiotolerans type strain EJ2.</title>
        <authorList>
            <person name="Oger P.M."/>
        </authorList>
    </citation>
    <scope>NUCLEOTIDE SEQUENCE [LARGE SCALE GENOMIC DNA]</scope>
    <source>
        <strain evidence="1 2">EJ2</strain>
    </source>
</reference>
<protein>
    <recommendedName>
        <fullName evidence="3">PPM-type phosphatase domain-containing protein</fullName>
    </recommendedName>
</protein>
<dbReference type="AlphaFoldDB" id="A0A2Z2MZZ4"/>
<accession>A0A2Z2MZZ4</accession>
<dbReference type="EMBL" id="CP015106">
    <property type="protein sequence ID" value="ASJ14864.1"/>
    <property type="molecule type" value="Genomic_DNA"/>
</dbReference>
<organism evidence="1 2">
    <name type="scientific">Thermococcus radiotolerans</name>
    <dbReference type="NCBI Taxonomy" id="187880"/>
    <lineage>
        <taxon>Archaea</taxon>
        <taxon>Methanobacteriati</taxon>
        <taxon>Methanobacteriota</taxon>
        <taxon>Thermococci</taxon>
        <taxon>Thermococcales</taxon>
        <taxon>Thermococcaceae</taxon>
        <taxon>Thermococcus</taxon>
    </lineage>
</organism>
<gene>
    <name evidence="1" type="ORF">A3L10_06820</name>
</gene>
<sequence>MAVLSEGAGKINEDLVGFGYRSFWVMDGATGLWDVQLAGKSDAHWFVKEFDIYLTKNITKKSPLKDIVKKGVYYVQKKWQKLLDKKGIEYLPPYAEPSSSLVIVRFAKDYTEFEYLVLGDSVLSFIIDKNLSKVVKDKTLEKLDSKAVSILSSYLQKGYSYEVARKKILPILRKHRSLKNTPKGYWVLSFQEEAIDHAIYGKERINENARILALTDGFDAIISTYKLFNSYQKLMAFIAHQKELKTAYVLLRNIENNDPNCIKFPRLKPSDDASGVYMEIQL</sequence>
<evidence type="ECO:0000313" key="1">
    <source>
        <dbReference type="EMBL" id="ASJ14864.1"/>
    </source>
</evidence>
<evidence type="ECO:0000313" key="2">
    <source>
        <dbReference type="Proteomes" id="UP000250085"/>
    </source>
</evidence>
<name>A0A2Z2MZZ4_9EURY</name>
<dbReference type="Proteomes" id="UP000250085">
    <property type="component" value="Chromosome"/>
</dbReference>
<evidence type="ECO:0008006" key="3">
    <source>
        <dbReference type="Google" id="ProtNLM"/>
    </source>
</evidence>
<keyword evidence="2" id="KW-1185">Reference proteome</keyword>
<proteinExistence type="predicted"/>